<dbReference type="AlphaFoldDB" id="A0A914I4D2"/>
<dbReference type="WBParaSite" id="Gr19_v10_g6699.t1">
    <property type="protein sequence ID" value="Gr19_v10_g6699.t1"/>
    <property type="gene ID" value="Gr19_v10_g6699"/>
</dbReference>
<keyword evidence="2" id="KW-1185">Reference proteome</keyword>
<protein>
    <submittedName>
        <fullName evidence="3">Uncharacterized protein</fullName>
    </submittedName>
</protein>
<organism evidence="2 3">
    <name type="scientific">Globodera rostochiensis</name>
    <name type="common">Golden nematode worm</name>
    <name type="synonym">Heterodera rostochiensis</name>
    <dbReference type="NCBI Taxonomy" id="31243"/>
    <lineage>
        <taxon>Eukaryota</taxon>
        <taxon>Metazoa</taxon>
        <taxon>Ecdysozoa</taxon>
        <taxon>Nematoda</taxon>
        <taxon>Chromadorea</taxon>
        <taxon>Rhabditida</taxon>
        <taxon>Tylenchina</taxon>
        <taxon>Tylenchomorpha</taxon>
        <taxon>Tylenchoidea</taxon>
        <taxon>Heteroderidae</taxon>
        <taxon>Heteroderinae</taxon>
        <taxon>Globodera</taxon>
    </lineage>
</organism>
<feature type="region of interest" description="Disordered" evidence="1">
    <location>
        <begin position="1"/>
        <end position="24"/>
    </location>
</feature>
<evidence type="ECO:0000256" key="1">
    <source>
        <dbReference type="SAM" id="MobiDB-lite"/>
    </source>
</evidence>
<reference evidence="3" key="1">
    <citation type="submission" date="2022-11" db="UniProtKB">
        <authorList>
            <consortium name="WormBaseParasite"/>
        </authorList>
    </citation>
    <scope>IDENTIFICATION</scope>
</reference>
<evidence type="ECO:0000313" key="3">
    <source>
        <dbReference type="WBParaSite" id="Gr19_v10_g6699.t1"/>
    </source>
</evidence>
<accession>A0A914I4D2</accession>
<proteinExistence type="predicted"/>
<sequence length="117" mass="12894">MSSSPVPTGKSSSGAPSEHTPPTIINEGSLSLAEFVQRLETPGHQTVKSLTYWRKGRGLEMLVTPPQGGDRFAGRGNDFVENLAYERAGRERLSVHGILEFIVGFLNGRAYMIEYHF</sequence>
<evidence type="ECO:0000313" key="2">
    <source>
        <dbReference type="Proteomes" id="UP000887572"/>
    </source>
</evidence>
<feature type="compositionally biased region" description="Low complexity" evidence="1">
    <location>
        <begin position="1"/>
        <end position="14"/>
    </location>
</feature>
<dbReference type="Proteomes" id="UP000887572">
    <property type="component" value="Unplaced"/>
</dbReference>
<name>A0A914I4D2_GLORO</name>